<dbReference type="RefSeq" id="YP_010761540.1">
    <property type="nucleotide sequence ID" value="NC_073598.1"/>
</dbReference>
<name>A0A6G8R284_9CAUD</name>
<sequence length="221" mass="24003">MSDEATAWARRMGRELNLKTATRFVLLTMANDAGIHSHGFVVTQKILAADTGMSLSALKSHLSILRKAQLVIAGDPRMVQHIPKNDRPCVYRLNYWIEPSHARRLLEAVDNSTDTGEAGQPESGDSQNPAIGTPESSGLSDSQNPAIGTPGLSRLGSRNPASNPLRGLYGGRSTPRRVNNSQTKKTDDGKRLCLECTTRQPLDLMVQRDTGGFICESHLTA</sequence>
<dbReference type="EMBL" id="MT024867">
    <property type="protein sequence ID" value="QIN94325.1"/>
    <property type="molecule type" value="Genomic_DNA"/>
</dbReference>
<dbReference type="Proteomes" id="UP000501086">
    <property type="component" value="Segment"/>
</dbReference>
<gene>
    <name evidence="2" type="primary">21</name>
    <name evidence="2" type="ORF">SEA_BLUEFEATHER_21</name>
</gene>
<reference evidence="2 3" key="1">
    <citation type="submission" date="2020-02" db="EMBL/GenBank/DDBJ databases">
        <authorList>
            <person name="Demo S.M."/>
            <person name="Guardino K.C."/>
            <person name="Hobbs B.M."/>
            <person name="Hoh K.J."/>
            <person name="Lee E."/>
            <person name="Vuong I.K."/>
            <person name="Kapinos A."/>
            <person name="Freise A.C."/>
            <person name="Reddi K."/>
            <person name="Moberg-Parker J."/>
            <person name="Garlena R.A."/>
            <person name="Russell D.A."/>
            <person name="Pope W.H."/>
            <person name="Jacobs-Sera D."/>
            <person name="Hatfull G.F."/>
        </authorList>
    </citation>
    <scope>NUCLEOTIDE SEQUENCE [LARGE SCALE GENOMIC DNA]</scope>
</reference>
<organism evidence="2 3">
    <name type="scientific">Arthrobacter phage BlueFeather</name>
    <dbReference type="NCBI Taxonomy" id="2713258"/>
    <lineage>
        <taxon>Viruses</taxon>
        <taxon>Duplodnaviria</taxon>
        <taxon>Heunggongvirae</taxon>
        <taxon>Uroviricota</taxon>
        <taxon>Caudoviricetes</taxon>
        <taxon>Caudoviricetes incertae sedis</taxon>
        <taxon>Bluefeathervirus</taxon>
        <taxon>Bluefeathervirus bluefeather</taxon>
    </lineage>
</organism>
<protein>
    <submittedName>
        <fullName evidence="2">Helix-turn-helix DNA binding domain protein</fullName>
    </submittedName>
</protein>
<feature type="compositionally biased region" description="Polar residues" evidence="1">
    <location>
        <begin position="123"/>
        <end position="146"/>
    </location>
</feature>
<dbReference type="KEGG" id="vg:80090788"/>
<proteinExistence type="predicted"/>
<evidence type="ECO:0000256" key="1">
    <source>
        <dbReference type="SAM" id="MobiDB-lite"/>
    </source>
</evidence>
<evidence type="ECO:0000313" key="2">
    <source>
        <dbReference type="EMBL" id="QIN94325.1"/>
    </source>
</evidence>
<feature type="region of interest" description="Disordered" evidence="1">
    <location>
        <begin position="112"/>
        <end position="188"/>
    </location>
</feature>
<evidence type="ECO:0000313" key="3">
    <source>
        <dbReference type="Proteomes" id="UP000501086"/>
    </source>
</evidence>
<dbReference type="GeneID" id="80090788"/>
<keyword evidence="3" id="KW-1185">Reference proteome</keyword>
<accession>A0A6G8R284</accession>